<dbReference type="EMBL" id="CAKMMW010000052">
    <property type="protein sequence ID" value="CAH1232577.1"/>
    <property type="molecule type" value="Genomic_DNA"/>
</dbReference>
<organism evidence="2 3">
    <name type="scientific">Paenibacillus allorhizoplanae</name>
    <dbReference type="NCBI Taxonomy" id="2905648"/>
    <lineage>
        <taxon>Bacteria</taxon>
        <taxon>Bacillati</taxon>
        <taxon>Bacillota</taxon>
        <taxon>Bacilli</taxon>
        <taxon>Bacillales</taxon>
        <taxon>Paenibacillaceae</taxon>
        <taxon>Paenibacillus</taxon>
    </lineage>
</organism>
<feature type="transmembrane region" description="Helical" evidence="1">
    <location>
        <begin position="50"/>
        <end position="68"/>
    </location>
</feature>
<evidence type="ECO:0000313" key="3">
    <source>
        <dbReference type="Proteomes" id="UP000838821"/>
    </source>
</evidence>
<sequence length="153" mass="17556">MGIEKSKFIKVTIFVLFLSCFSVLISFILSFIIGSAIFSNKFSNPYIGAVLYYFWCALPIVLIMPSMFYQRLKVGRIGRIFIISIVSGTLFSFFSLIVIHLYLDNMENFPLIQTSRVGYAVKFDNLSLYFLGVLFSASILLIGLFSRFKYRKV</sequence>
<protein>
    <submittedName>
        <fullName evidence="2">Uncharacterized protein</fullName>
    </submittedName>
</protein>
<dbReference type="Proteomes" id="UP000838821">
    <property type="component" value="Unassembled WGS sequence"/>
</dbReference>
<keyword evidence="1" id="KW-1133">Transmembrane helix</keyword>
<comment type="caution">
    <text evidence="2">The sequence shown here is derived from an EMBL/GenBank/DDBJ whole genome shotgun (WGS) entry which is preliminary data.</text>
</comment>
<feature type="transmembrane region" description="Helical" evidence="1">
    <location>
        <begin position="126"/>
        <end position="145"/>
    </location>
</feature>
<name>A0ABM9CZG0_9BACL</name>
<evidence type="ECO:0000313" key="2">
    <source>
        <dbReference type="EMBL" id="CAH1232577.1"/>
    </source>
</evidence>
<proteinExistence type="predicted"/>
<feature type="transmembrane region" description="Helical" evidence="1">
    <location>
        <begin position="12"/>
        <end position="38"/>
    </location>
</feature>
<reference evidence="2" key="1">
    <citation type="submission" date="2022-01" db="EMBL/GenBank/DDBJ databases">
        <authorList>
            <person name="Criscuolo A."/>
        </authorList>
    </citation>
    <scope>NUCLEOTIDE SEQUENCE</scope>
    <source>
        <strain evidence="2">CIP111891</strain>
    </source>
</reference>
<feature type="transmembrane region" description="Helical" evidence="1">
    <location>
        <begin position="80"/>
        <end position="103"/>
    </location>
</feature>
<keyword evidence="3" id="KW-1185">Reference proteome</keyword>
<keyword evidence="1" id="KW-0812">Transmembrane</keyword>
<evidence type="ECO:0000256" key="1">
    <source>
        <dbReference type="SAM" id="Phobius"/>
    </source>
</evidence>
<gene>
    <name evidence="2" type="ORF">PAECIP111891_07052</name>
</gene>
<accession>A0ABM9CZG0</accession>
<keyword evidence="1" id="KW-0472">Membrane</keyword>